<dbReference type="EMBL" id="JAMRDG010000001">
    <property type="protein sequence ID" value="KAJ3704865.1"/>
    <property type="molecule type" value="Genomic_DNA"/>
</dbReference>
<feature type="domain" description="BTB" evidence="3">
    <location>
        <begin position="70"/>
        <end position="126"/>
    </location>
</feature>
<dbReference type="PROSITE" id="PS50097">
    <property type="entry name" value="BTB"/>
    <property type="match status" value="1"/>
</dbReference>
<dbReference type="PANTHER" id="PTHR26379">
    <property type="entry name" value="BTB/POZ AND MATH DOMAIN-CONTAINING PROTEIN 1"/>
    <property type="match status" value="1"/>
</dbReference>
<protein>
    <recommendedName>
        <fullName evidence="3">BTB domain-containing protein</fullName>
    </recommendedName>
</protein>
<keyword evidence="5" id="KW-1185">Reference proteome</keyword>
<dbReference type="GO" id="GO:0016567">
    <property type="term" value="P:protein ubiquitination"/>
    <property type="evidence" value="ECO:0007669"/>
    <property type="project" value="InterPro"/>
</dbReference>
<dbReference type="InterPro" id="IPR056423">
    <property type="entry name" value="BACK_BPM_SPOP"/>
</dbReference>
<dbReference type="AlphaFoldDB" id="A0AAD5ZVJ1"/>
<reference evidence="4 5" key="1">
    <citation type="journal article" date="2022" name="Cell">
        <title>Repeat-based holocentromeres influence genome architecture and karyotype evolution.</title>
        <authorList>
            <person name="Hofstatter P.G."/>
            <person name="Thangavel G."/>
            <person name="Lux T."/>
            <person name="Neumann P."/>
            <person name="Vondrak T."/>
            <person name="Novak P."/>
            <person name="Zhang M."/>
            <person name="Costa L."/>
            <person name="Castellani M."/>
            <person name="Scott A."/>
            <person name="Toegelov H."/>
            <person name="Fuchs J."/>
            <person name="Mata-Sucre Y."/>
            <person name="Dias Y."/>
            <person name="Vanzela A.L.L."/>
            <person name="Huettel B."/>
            <person name="Almeida C.C.S."/>
            <person name="Simkova H."/>
            <person name="Souza G."/>
            <person name="Pedrosa-Harand A."/>
            <person name="Macas J."/>
            <person name="Mayer K.F.X."/>
            <person name="Houben A."/>
            <person name="Marques A."/>
        </authorList>
    </citation>
    <scope>NUCLEOTIDE SEQUENCE [LARGE SCALE GENOMIC DNA]</scope>
    <source>
        <strain evidence="4">RhyTen1mFocal</strain>
    </source>
</reference>
<proteinExistence type="inferred from homology"/>
<accession>A0AAD5ZVJ1</accession>
<gene>
    <name evidence="4" type="ORF">LUZ61_008570</name>
</gene>
<name>A0AAD5ZVJ1_9POAL</name>
<evidence type="ECO:0000256" key="2">
    <source>
        <dbReference type="ARBA" id="ARBA00010846"/>
    </source>
</evidence>
<comment type="pathway">
    <text evidence="1">Protein modification; protein ubiquitination.</text>
</comment>
<sequence length="257" mass="29042">MGLHCLSAVTVSFGCILTNDETLIRTFFREPITFTPGCNEHSFSLLRQSSEFNDDEVALFCSVAIDDELSDITFEVDGELFTAHKAILSARSSIFTAEFFGNKKLIQIKDVKSTIFKAMLDFIYSDFLSDTFDVDQVNNLYRAANRYELEGLRILCEVVLKSNVSMDTVISSLALCEEYVNTYGPDGLKDVNAFLLDRLKDACLRFASRPEVLVQLALKTEFGSLMQRFPSLLKSLNDHAIKDVDFCDLISKKQRTR</sequence>
<dbReference type="Gene3D" id="3.30.710.10">
    <property type="entry name" value="Potassium Channel Kv1.1, Chain A"/>
    <property type="match status" value="1"/>
</dbReference>
<dbReference type="Pfam" id="PF24570">
    <property type="entry name" value="BACK_BPM_SPOP"/>
    <property type="match status" value="1"/>
</dbReference>
<dbReference type="Proteomes" id="UP001210211">
    <property type="component" value="Unassembled WGS sequence"/>
</dbReference>
<evidence type="ECO:0000313" key="4">
    <source>
        <dbReference type="EMBL" id="KAJ3704865.1"/>
    </source>
</evidence>
<organism evidence="4 5">
    <name type="scientific">Rhynchospora tenuis</name>
    <dbReference type="NCBI Taxonomy" id="198213"/>
    <lineage>
        <taxon>Eukaryota</taxon>
        <taxon>Viridiplantae</taxon>
        <taxon>Streptophyta</taxon>
        <taxon>Embryophyta</taxon>
        <taxon>Tracheophyta</taxon>
        <taxon>Spermatophyta</taxon>
        <taxon>Magnoliopsida</taxon>
        <taxon>Liliopsida</taxon>
        <taxon>Poales</taxon>
        <taxon>Cyperaceae</taxon>
        <taxon>Cyperoideae</taxon>
        <taxon>Rhynchosporeae</taxon>
        <taxon>Rhynchospora</taxon>
    </lineage>
</organism>
<dbReference type="SUPFAM" id="SSF54695">
    <property type="entry name" value="POZ domain"/>
    <property type="match status" value="1"/>
</dbReference>
<evidence type="ECO:0000256" key="1">
    <source>
        <dbReference type="ARBA" id="ARBA00004906"/>
    </source>
</evidence>
<dbReference type="InterPro" id="IPR045005">
    <property type="entry name" value="BPM1-6"/>
</dbReference>
<dbReference type="Pfam" id="PF00651">
    <property type="entry name" value="BTB"/>
    <property type="match status" value="1"/>
</dbReference>
<dbReference type="PANTHER" id="PTHR26379:SF187">
    <property type="entry name" value="OS07G0655300 PROTEIN"/>
    <property type="match status" value="1"/>
</dbReference>
<dbReference type="InterPro" id="IPR000210">
    <property type="entry name" value="BTB/POZ_dom"/>
</dbReference>
<evidence type="ECO:0000313" key="5">
    <source>
        <dbReference type="Proteomes" id="UP001210211"/>
    </source>
</evidence>
<dbReference type="InterPro" id="IPR011333">
    <property type="entry name" value="SKP1/BTB/POZ_sf"/>
</dbReference>
<dbReference type="SMART" id="SM00225">
    <property type="entry name" value="BTB"/>
    <property type="match status" value="1"/>
</dbReference>
<comment type="similarity">
    <text evidence="2">Belongs to the Tdpoz family.</text>
</comment>
<evidence type="ECO:0000259" key="3">
    <source>
        <dbReference type="PROSITE" id="PS50097"/>
    </source>
</evidence>
<comment type="caution">
    <text evidence="4">The sequence shown here is derived from an EMBL/GenBank/DDBJ whole genome shotgun (WGS) entry which is preliminary data.</text>
</comment>